<evidence type="ECO:0000256" key="1">
    <source>
        <dbReference type="SAM" id="SignalP"/>
    </source>
</evidence>
<dbReference type="AlphaFoldDB" id="G0QYJ5"/>
<name>G0QYJ5_ICHMU</name>
<dbReference type="InParanoid" id="G0QYJ5"/>
<organism evidence="2 3">
    <name type="scientific">Ichthyophthirius multifiliis</name>
    <name type="common">White spot disease agent</name>
    <name type="synonym">Ich</name>
    <dbReference type="NCBI Taxonomy" id="5932"/>
    <lineage>
        <taxon>Eukaryota</taxon>
        <taxon>Sar</taxon>
        <taxon>Alveolata</taxon>
        <taxon>Ciliophora</taxon>
        <taxon>Intramacronucleata</taxon>
        <taxon>Oligohymenophorea</taxon>
        <taxon>Hymenostomatida</taxon>
        <taxon>Ophryoglenina</taxon>
        <taxon>Ichthyophthirius</taxon>
    </lineage>
</organism>
<dbReference type="SUPFAM" id="SSF57184">
    <property type="entry name" value="Growth factor receptor domain"/>
    <property type="match status" value="1"/>
</dbReference>
<gene>
    <name evidence="2" type="ORF">IMG5_150200</name>
</gene>
<dbReference type="EMBL" id="GL984115">
    <property type="protein sequence ID" value="EGR29702.1"/>
    <property type="molecule type" value="Genomic_DNA"/>
</dbReference>
<reference evidence="2 3" key="1">
    <citation type="submission" date="2011-07" db="EMBL/GenBank/DDBJ databases">
        <authorList>
            <person name="Coyne R."/>
            <person name="Brami D."/>
            <person name="Johnson J."/>
            <person name="Hostetler J."/>
            <person name="Hannick L."/>
            <person name="Clark T."/>
            <person name="Cassidy-Hanley D."/>
            <person name="Inman J."/>
        </authorList>
    </citation>
    <scope>NUCLEOTIDE SEQUENCE [LARGE SCALE GENOMIC DNA]</scope>
    <source>
        <strain evidence="2 3">G5</strain>
    </source>
</reference>
<feature type="chain" id="PRO_5003408067" description="Tyrosine-protein kinase ephrin type A/B receptor-like domain-containing protein" evidence="1">
    <location>
        <begin position="22"/>
        <end position="157"/>
    </location>
</feature>
<sequence>MQKNIALFLIVSIIVKNSIQANCPAGQVTAAGSSDDGGDPNSCVNCAPGFYSSPQLECTACSDNKFSVAALKATASNQGQSCILCADGYYSADSSTCTGCPAGYKGKGPLAFAGGANSQANACEVCAKAPVASTSKATCFASKIVFGVLLIVLSFAY</sequence>
<keyword evidence="3" id="KW-1185">Reference proteome</keyword>
<dbReference type="InterPro" id="IPR009030">
    <property type="entry name" value="Growth_fac_rcpt_cys_sf"/>
</dbReference>
<dbReference type="Gene3D" id="2.10.50.10">
    <property type="entry name" value="Tumor Necrosis Factor Receptor, subunit A, domain 2"/>
    <property type="match status" value="1"/>
</dbReference>
<feature type="signal peptide" evidence="1">
    <location>
        <begin position="1"/>
        <end position="21"/>
    </location>
</feature>
<dbReference type="GeneID" id="14905813"/>
<keyword evidence="1" id="KW-0732">Signal</keyword>
<dbReference type="RefSeq" id="XP_004030938.1">
    <property type="nucleotide sequence ID" value="XM_004030890.1"/>
</dbReference>
<accession>G0QYJ5</accession>
<protein>
    <recommendedName>
        <fullName evidence="4">Tyrosine-protein kinase ephrin type A/B receptor-like domain-containing protein</fullName>
    </recommendedName>
</protein>
<evidence type="ECO:0008006" key="4">
    <source>
        <dbReference type="Google" id="ProtNLM"/>
    </source>
</evidence>
<evidence type="ECO:0000313" key="3">
    <source>
        <dbReference type="Proteomes" id="UP000008983"/>
    </source>
</evidence>
<proteinExistence type="predicted"/>
<evidence type="ECO:0000313" key="2">
    <source>
        <dbReference type="EMBL" id="EGR29702.1"/>
    </source>
</evidence>
<dbReference type="Proteomes" id="UP000008983">
    <property type="component" value="Unassembled WGS sequence"/>
</dbReference>
<dbReference type="OrthoDB" id="10011303at2759"/>